<sequence length="135" mass="15527">MLKVRATFFLRPTFREISLHLVVLVEPRRRNSFEGVVRECPLKWPKSGEKCRDRGPNSDPRVPERAIHALCVFFGGNLHEICVESAFFQVGERGIFPGGSRSRRTHTSERERARRTERTQPRSAEENVILLGSLL</sequence>
<feature type="region of interest" description="Disordered" evidence="1">
    <location>
        <begin position="98"/>
        <end position="123"/>
    </location>
</feature>
<evidence type="ECO:0000313" key="2">
    <source>
        <dbReference type="EMBL" id="CAG6498764.1"/>
    </source>
</evidence>
<reference evidence="2" key="1">
    <citation type="submission" date="2021-05" db="EMBL/GenBank/DDBJ databases">
        <authorList>
            <person name="Alioto T."/>
            <person name="Alioto T."/>
            <person name="Gomez Garrido J."/>
        </authorList>
    </citation>
    <scope>NUCLEOTIDE SEQUENCE</scope>
</reference>
<name>A0A8D8G9R4_CULPI</name>
<dbReference type="AlphaFoldDB" id="A0A8D8G9R4"/>
<dbReference type="EMBL" id="HBUE01136449">
    <property type="protein sequence ID" value="CAG6498764.1"/>
    <property type="molecule type" value="Transcribed_RNA"/>
</dbReference>
<protein>
    <submittedName>
        <fullName evidence="2">(northern house mosquito) hypothetical protein</fullName>
    </submittedName>
</protein>
<organism evidence="2">
    <name type="scientific">Culex pipiens</name>
    <name type="common">House mosquito</name>
    <dbReference type="NCBI Taxonomy" id="7175"/>
    <lineage>
        <taxon>Eukaryota</taxon>
        <taxon>Metazoa</taxon>
        <taxon>Ecdysozoa</taxon>
        <taxon>Arthropoda</taxon>
        <taxon>Hexapoda</taxon>
        <taxon>Insecta</taxon>
        <taxon>Pterygota</taxon>
        <taxon>Neoptera</taxon>
        <taxon>Endopterygota</taxon>
        <taxon>Diptera</taxon>
        <taxon>Nematocera</taxon>
        <taxon>Culicoidea</taxon>
        <taxon>Culicidae</taxon>
        <taxon>Culicinae</taxon>
        <taxon>Culicini</taxon>
        <taxon>Culex</taxon>
        <taxon>Culex</taxon>
    </lineage>
</organism>
<evidence type="ECO:0000256" key="1">
    <source>
        <dbReference type="SAM" id="MobiDB-lite"/>
    </source>
</evidence>
<feature type="compositionally biased region" description="Basic and acidic residues" evidence="1">
    <location>
        <begin position="106"/>
        <end position="123"/>
    </location>
</feature>
<accession>A0A8D8G9R4</accession>
<proteinExistence type="predicted"/>